<dbReference type="GO" id="GO:0032259">
    <property type="term" value="P:methylation"/>
    <property type="evidence" value="ECO:0007669"/>
    <property type="project" value="UniProtKB-KW"/>
</dbReference>
<evidence type="ECO:0000313" key="3">
    <source>
        <dbReference type="EMBL" id="UNM16455.1"/>
    </source>
</evidence>
<dbReference type="PANTHER" id="PTHR43861">
    <property type="entry name" value="TRANS-ACONITATE 2-METHYLTRANSFERASE-RELATED"/>
    <property type="match status" value="1"/>
</dbReference>
<keyword evidence="1" id="KW-0808">Transferase</keyword>
<dbReference type="Proteomes" id="UP000828924">
    <property type="component" value="Chromosome"/>
</dbReference>
<feature type="domain" description="Methyltransferase" evidence="2">
    <location>
        <begin position="19"/>
        <end position="110"/>
    </location>
</feature>
<organism evidence="3 4">
    <name type="scientific">Streptomyces formicae</name>
    <dbReference type="NCBI Taxonomy" id="1616117"/>
    <lineage>
        <taxon>Bacteria</taxon>
        <taxon>Bacillati</taxon>
        <taxon>Actinomycetota</taxon>
        <taxon>Actinomycetes</taxon>
        <taxon>Kitasatosporales</taxon>
        <taxon>Streptomycetaceae</taxon>
        <taxon>Streptomyces</taxon>
    </lineage>
</organism>
<accession>A0ABY3WXR8</accession>
<reference evidence="3 4" key="1">
    <citation type="submission" date="2021-03" db="EMBL/GenBank/DDBJ databases">
        <title>Complete genome of Streptomyces formicae strain 1H-GS9 (DSM 100524).</title>
        <authorList>
            <person name="Atanasov K.E."/>
            <person name="Altabella T."/>
            <person name="Ferrer A."/>
        </authorList>
    </citation>
    <scope>NUCLEOTIDE SEQUENCE [LARGE SCALE GENOMIC DNA]</scope>
    <source>
        <strain evidence="3 4">1H-GS9</strain>
    </source>
</reference>
<dbReference type="Gene3D" id="3.40.50.150">
    <property type="entry name" value="Vaccinia Virus protein VP39"/>
    <property type="match status" value="1"/>
</dbReference>
<gene>
    <name evidence="3" type="ORF">J4032_11255</name>
</gene>
<dbReference type="InterPro" id="IPR041698">
    <property type="entry name" value="Methyltransf_25"/>
</dbReference>
<dbReference type="CDD" id="cd02440">
    <property type="entry name" value="AdoMet_MTases"/>
    <property type="match status" value="1"/>
</dbReference>
<proteinExistence type="predicted"/>
<name>A0ABY3WXR8_9ACTN</name>
<sequence>MSMPRLAKSIEALPISGDVLELACGTGQWTRLLYRRARSLTALDAAPEMLRHARDRMQGTTTRFIEADIFEWEPDRQYDTVFLAFWLSHVPPAEMEPFWYLLRWALAPGGCVVFLDDSPAKAEIEELADGAPVPTVHRTLTDGSRHLAVKVLRDPAELSSQLNGLGWESHVEAIDPFHLTGVARPRETA</sequence>
<keyword evidence="4" id="KW-1185">Reference proteome</keyword>
<dbReference type="GO" id="GO:0008168">
    <property type="term" value="F:methyltransferase activity"/>
    <property type="evidence" value="ECO:0007669"/>
    <property type="project" value="UniProtKB-KW"/>
</dbReference>
<evidence type="ECO:0000259" key="2">
    <source>
        <dbReference type="Pfam" id="PF13649"/>
    </source>
</evidence>
<evidence type="ECO:0000313" key="4">
    <source>
        <dbReference type="Proteomes" id="UP000828924"/>
    </source>
</evidence>
<evidence type="ECO:0000256" key="1">
    <source>
        <dbReference type="ARBA" id="ARBA00022679"/>
    </source>
</evidence>
<dbReference type="EMBL" id="CP071872">
    <property type="protein sequence ID" value="UNM16455.1"/>
    <property type="molecule type" value="Genomic_DNA"/>
</dbReference>
<dbReference type="SUPFAM" id="SSF53335">
    <property type="entry name" value="S-adenosyl-L-methionine-dependent methyltransferases"/>
    <property type="match status" value="1"/>
</dbReference>
<dbReference type="InterPro" id="IPR029063">
    <property type="entry name" value="SAM-dependent_MTases_sf"/>
</dbReference>
<keyword evidence="3" id="KW-0489">Methyltransferase</keyword>
<protein>
    <submittedName>
        <fullName evidence="3">Class I SAM-dependent methyltransferase</fullName>
    </submittedName>
</protein>
<dbReference type="Pfam" id="PF13649">
    <property type="entry name" value="Methyltransf_25"/>
    <property type="match status" value="1"/>
</dbReference>